<gene>
    <name evidence="3" type="ORF">MNBD_ALPHA02-187</name>
</gene>
<dbReference type="AlphaFoldDB" id="A0A3B0SSS5"/>
<evidence type="ECO:0000259" key="2">
    <source>
        <dbReference type="PROSITE" id="PS51278"/>
    </source>
</evidence>
<feature type="domain" description="Glutamine amidotransferase type-2" evidence="2">
    <location>
        <begin position="2"/>
        <end position="261"/>
    </location>
</feature>
<proteinExistence type="predicted"/>
<dbReference type="PROSITE" id="PS51278">
    <property type="entry name" value="GATASE_TYPE_2"/>
    <property type="match status" value="1"/>
</dbReference>
<dbReference type="PANTHER" id="PTHR42824:SF1">
    <property type="entry name" value="GLUTAMINE AMIDOTRANSFERASE YAFJ-RELATED"/>
    <property type="match status" value="1"/>
</dbReference>
<dbReference type="InterPro" id="IPR029055">
    <property type="entry name" value="Ntn_hydrolases_N"/>
</dbReference>
<name>A0A3B0SSS5_9ZZZZ</name>
<dbReference type="InterPro" id="IPR017932">
    <property type="entry name" value="GATase_2_dom"/>
</dbReference>
<dbReference type="Pfam" id="PF13230">
    <property type="entry name" value="GATase_4"/>
    <property type="match status" value="1"/>
</dbReference>
<dbReference type="CDD" id="cd01908">
    <property type="entry name" value="YafJ"/>
    <property type="match status" value="1"/>
</dbReference>
<accession>A0A3B0SSS5</accession>
<dbReference type="SUPFAM" id="SSF56235">
    <property type="entry name" value="N-terminal nucleophile aminohydrolases (Ntn hydrolases)"/>
    <property type="match status" value="1"/>
</dbReference>
<evidence type="ECO:0000313" key="3">
    <source>
        <dbReference type="EMBL" id="VAV99503.1"/>
    </source>
</evidence>
<reference evidence="3" key="1">
    <citation type="submission" date="2018-06" db="EMBL/GenBank/DDBJ databases">
        <authorList>
            <person name="Zhirakovskaya E."/>
        </authorList>
    </citation>
    <scope>NUCLEOTIDE SEQUENCE</scope>
</reference>
<keyword evidence="1 3" id="KW-0315">Glutamine amidotransferase</keyword>
<dbReference type="Gene3D" id="3.60.20.10">
    <property type="entry name" value="Glutamine Phosphoribosylpyrophosphate, subunit 1, domain 1"/>
    <property type="match status" value="1"/>
</dbReference>
<evidence type="ECO:0000256" key="1">
    <source>
        <dbReference type="ARBA" id="ARBA00022962"/>
    </source>
</evidence>
<dbReference type="InterPro" id="IPR026869">
    <property type="entry name" value="EgtC-like"/>
</dbReference>
<protein>
    <submittedName>
        <fullName evidence="3">Glutamine amidotransferase YafJ</fullName>
    </submittedName>
</protein>
<dbReference type="PANTHER" id="PTHR42824">
    <property type="entry name" value="GLUTAMINE AMIDOTRANSFERASE"/>
    <property type="match status" value="1"/>
</dbReference>
<dbReference type="EMBL" id="UOED01000134">
    <property type="protein sequence ID" value="VAV99503.1"/>
    <property type="molecule type" value="Genomic_DNA"/>
</dbReference>
<dbReference type="GO" id="GO:0016740">
    <property type="term" value="F:transferase activity"/>
    <property type="evidence" value="ECO:0007669"/>
    <property type="project" value="UniProtKB-KW"/>
</dbReference>
<sequence>MCELFAISSHVPTSIGFSLKRLAQHGEDNGPRDGWGIAFYDEKDVSLFREPEPASDSALIQFIEQHSTPSALAISHIRKATRGNRSLANTHPFMRELAGRRHVFAHNGACAEIDKNPGFTLGNYHPVGETDSELAFCFLLNRLADLWESCKGELPTLTKRLDIISDFAARLRTLGPANFLYSDADILFAHADRRHQQDSHIGTPGLYILSRNCRNDRLTLANGGVTIAPQHQNIVMVASVPLTDESWHPLAEGEVIAISDGKILENRLG</sequence>
<keyword evidence="3" id="KW-0808">Transferase</keyword>
<organism evidence="3">
    <name type="scientific">hydrothermal vent metagenome</name>
    <dbReference type="NCBI Taxonomy" id="652676"/>
    <lineage>
        <taxon>unclassified sequences</taxon>
        <taxon>metagenomes</taxon>
        <taxon>ecological metagenomes</taxon>
    </lineage>
</organism>